<dbReference type="EMBL" id="JBHMEZ010000012">
    <property type="protein sequence ID" value="MFB9053600.1"/>
    <property type="molecule type" value="Genomic_DNA"/>
</dbReference>
<gene>
    <name evidence="1" type="ORF">ACFFVB_10985</name>
</gene>
<organism evidence="1 2">
    <name type="scientific">Formosa undariae</name>
    <dbReference type="NCBI Taxonomy" id="1325436"/>
    <lineage>
        <taxon>Bacteria</taxon>
        <taxon>Pseudomonadati</taxon>
        <taxon>Bacteroidota</taxon>
        <taxon>Flavobacteriia</taxon>
        <taxon>Flavobacteriales</taxon>
        <taxon>Flavobacteriaceae</taxon>
        <taxon>Formosa</taxon>
    </lineage>
</organism>
<comment type="caution">
    <text evidence="1">The sequence shown here is derived from an EMBL/GenBank/DDBJ whole genome shotgun (WGS) entry which is preliminary data.</text>
</comment>
<dbReference type="PROSITE" id="PS51257">
    <property type="entry name" value="PROKAR_LIPOPROTEIN"/>
    <property type="match status" value="1"/>
</dbReference>
<accession>A0ABV5F2H9</accession>
<protein>
    <submittedName>
        <fullName evidence="1">Uncharacterized protein</fullName>
    </submittedName>
</protein>
<name>A0ABV5F2H9_9FLAO</name>
<proteinExistence type="predicted"/>
<keyword evidence="2" id="KW-1185">Reference proteome</keyword>
<evidence type="ECO:0000313" key="1">
    <source>
        <dbReference type="EMBL" id="MFB9053600.1"/>
    </source>
</evidence>
<dbReference type="Proteomes" id="UP001589605">
    <property type="component" value="Unassembled WGS sequence"/>
</dbReference>
<dbReference type="RefSeq" id="WP_382382808.1">
    <property type="nucleotide sequence ID" value="NZ_JBHMEZ010000012.1"/>
</dbReference>
<evidence type="ECO:0000313" key="2">
    <source>
        <dbReference type="Proteomes" id="UP001589605"/>
    </source>
</evidence>
<sequence>MNRILILTFLILSSCGKGNSYSKTDFNESDFTQTQGIITEIENVFSYSEKFKRTYHYAYATESDTKLYGIEKKSDLILNVDDPIIVLVNKTDRTKTYIAQRGIINKKTLTELKNIDKTEAE</sequence>
<reference evidence="1 2" key="1">
    <citation type="submission" date="2024-09" db="EMBL/GenBank/DDBJ databases">
        <authorList>
            <person name="Sun Q."/>
            <person name="Mori K."/>
        </authorList>
    </citation>
    <scope>NUCLEOTIDE SEQUENCE [LARGE SCALE GENOMIC DNA]</scope>
    <source>
        <strain evidence="1 2">CECT 8286</strain>
    </source>
</reference>